<protein>
    <submittedName>
        <fullName evidence="5">MarR family transcriptional regulator</fullName>
    </submittedName>
</protein>
<dbReference type="PROSITE" id="PS01117">
    <property type="entry name" value="HTH_MARR_1"/>
    <property type="match status" value="1"/>
</dbReference>
<dbReference type="InterPro" id="IPR039422">
    <property type="entry name" value="MarR/SlyA-like"/>
</dbReference>
<keyword evidence="7" id="KW-1185">Reference proteome</keyword>
<evidence type="ECO:0000313" key="5">
    <source>
        <dbReference type="EMBL" id="NES29932.1"/>
    </source>
</evidence>
<dbReference type="PROSITE" id="PS50995">
    <property type="entry name" value="HTH_MARR_2"/>
    <property type="match status" value="1"/>
</dbReference>
<evidence type="ECO:0000313" key="7">
    <source>
        <dbReference type="Proteomes" id="UP000402241"/>
    </source>
</evidence>
<feature type="domain" description="HTH marR-type" evidence="4">
    <location>
        <begin position="29"/>
        <end position="164"/>
    </location>
</feature>
<reference evidence="5 8" key="2">
    <citation type="submission" date="2020-02" db="EMBL/GenBank/DDBJ databases">
        <title>WGS of Micromonospora spp. isolated from hot spring.</title>
        <authorList>
            <person name="Thawai C."/>
        </authorList>
    </citation>
    <scope>NUCLEOTIDE SEQUENCE [LARGE SCALE GENOMIC DNA]</scope>
    <source>
        <strain evidence="5 8">TMS7</strain>
    </source>
</reference>
<dbReference type="InterPro" id="IPR036388">
    <property type="entry name" value="WH-like_DNA-bd_sf"/>
</dbReference>
<dbReference type="PANTHER" id="PTHR33164">
    <property type="entry name" value="TRANSCRIPTIONAL REGULATOR, MARR FAMILY"/>
    <property type="match status" value="1"/>
</dbReference>
<keyword evidence="2" id="KW-0238">DNA-binding</keyword>
<evidence type="ECO:0000259" key="4">
    <source>
        <dbReference type="PROSITE" id="PS50995"/>
    </source>
</evidence>
<dbReference type="InterPro" id="IPR036390">
    <property type="entry name" value="WH_DNA-bd_sf"/>
</dbReference>
<evidence type="ECO:0000313" key="6">
    <source>
        <dbReference type="EMBL" id="QGL46890.1"/>
    </source>
</evidence>
<dbReference type="Proteomes" id="UP000477779">
    <property type="component" value="Unassembled WGS sequence"/>
</dbReference>
<dbReference type="InterPro" id="IPR000835">
    <property type="entry name" value="HTH_MarR-typ"/>
</dbReference>
<dbReference type="EMBL" id="JAAHBZ010000009">
    <property type="protein sequence ID" value="NES29932.1"/>
    <property type="molecule type" value="Genomic_DNA"/>
</dbReference>
<evidence type="ECO:0000256" key="1">
    <source>
        <dbReference type="ARBA" id="ARBA00023015"/>
    </source>
</evidence>
<proteinExistence type="predicted"/>
<dbReference type="PANTHER" id="PTHR33164:SF43">
    <property type="entry name" value="HTH-TYPE TRANSCRIPTIONAL REPRESSOR YETL"/>
    <property type="match status" value="1"/>
</dbReference>
<reference evidence="6 7" key="1">
    <citation type="submission" date="2019-10" db="EMBL/GenBank/DDBJ databases">
        <title>Genome Sequence of Micromonospora terminaliae DSM 101760.</title>
        <authorList>
            <person name="Guo L."/>
        </authorList>
    </citation>
    <scope>NUCLEOTIDE SEQUENCE [LARGE SCALE GENOMIC DNA]</scope>
    <source>
        <strain evidence="6 7">DSM 101760</strain>
    </source>
</reference>
<accession>A0AAJ2ZHE6</accession>
<dbReference type="SUPFAM" id="SSF46785">
    <property type="entry name" value="Winged helix' DNA-binding domain"/>
    <property type="match status" value="1"/>
</dbReference>
<keyword evidence="3" id="KW-0804">Transcription</keyword>
<dbReference type="GO" id="GO:0006950">
    <property type="term" value="P:response to stress"/>
    <property type="evidence" value="ECO:0007669"/>
    <property type="project" value="TreeGrafter"/>
</dbReference>
<dbReference type="GO" id="GO:0003677">
    <property type="term" value="F:DNA binding"/>
    <property type="evidence" value="ECO:0007669"/>
    <property type="project" value="UniProtKB-KW"/>
</dbReference>
<dbReference type="Gene3D" id="1.10.10.10">
    <property type="entry name" value="Winged helix-like DNA-binding domain superfamily/Winged helix DNA-binding domain"/>
    <property type="match status" value="1"/>
</dbReference>
<keyword evidence="1" id="KW-0805">Transcription regulation</keyword>
<dbReference type="Proteomes" id="UP000402241">
    <property type="component" value="Chromosome"/>
</dbReference>
<dbReference type="Pfam" id="PF12802">
    <property type="entry name" value="MarR_2"/>
    <property type="match status" value="1"/>
</dbReference>
<gene>
    <name evidence="5" type="ORF">G3561_20575</name>
    <name evidence="6" type="ORF">GCE86_07365</name>
</gene>
<evidence type="ECO:0000256" key="2">
    <source>
        <dbReference type="ARBA" id="ARBA00023125"/>
    </source>
</evidence>
<evidence type="ECO:0000256" key="3">
    <source>
        <dbReference type="ARBA" id="ARBA00023163"/>
    </source>
</evidence>
<evidence type="ECO:0000313" key="8">
    <source>
        <dbReference type="Proteomes" id="UP000477779"/>
    </source>
</evidence>
<dbReference type="GO" id="GO:0003700">
    <property type="term" value="F:DNA-binding transcription factor activity"/>
    <property type="evidence" value="ECO:0007669"/>
    <property type="project" value="InterPro"/>
</dbReference>
<dbReference type="AlphaFoldDB" id="A0AAJ2ZHE6"/>
<name>A0AAJ2ZHE6_9ACTN</name>
<organism evidence="5 8">
    <name type="scientific">Micromonospora terminaliae</name>
    <dbReference type="NCBI Taxonomy" id="1914461"/>
    <lineage>
        <taxon>Bacteria</taxon>
        <taxon>Bacillati</taxon>
        <taxon>Actinomycetota</taxon>
        <taxon>Actinomycetes</taxon>
        <taxon>Micromonosporales</taxon>
        <taxon>Micromonosporaceae</taxon>
        <taxon>Micromonospora</taxon>
    </lineage>
</organism>
<dbReference type="EMBL" id="CP045309">
    <property type="protein sequence ID" value="QGL46890.1"/>
    <property type="molecule type" value="Genomic_DNA"/>
</dbReference>
<dbReference type="SMART" id="SM00347">
    <property type="entry name" value="HTH_MARR"/>
    <property type="match status" value="1"/>
</dbReference>
<dbReference type="InterPro" id="IPR023187">
    <property type="entry name" value="Tscrpt_reg_MarR-type_CS"/>
</dbReference>
<sequence>MSKLACCARFANDCLGQPRQGRGRVDATSGELVARLQDLLTGVRLLKQRRADDRPAVPPGLVGLLRHIDRDGTTGCHARDLAERSRLDPSTVSRAVAALVADGLVDRRADPEDRRASHLTLTPAGRAALTEAYDWYGGVLSRALTDWTPGEVAALSAALGRLTRDLEVALTRHDNLEDAR</sequence>